<evidence type="ECO:0000259" key="4">
    <source>
        <dbReference type="Pfam" id="PF01841"/>
    </source>
</evidence>
<dbReference type="RefSeq" id="WP_260976114.1">
    <property type="nucleotide sequence ID" value="NZ_JAOANI010000015.1"/>
</dbReference>
<evidence type="ECO:0000256" key="1">
    <source>
        <dbReference type="SAM" id="Coils"/>
    </source>
</evidence>
<name>A0A9X2WFE6_9GAMM</name>
<dbReference type="Gene3D" id="3.10.620.30">
    <property type="match status" value="1"/>
</dbReference>
<dbReference type="Proteomes" id="UP001147830">
    <property type="component" value="Unassembled WGS sequence"/>
</dbReference>
<dbReference type="Pfam" id="PF01841">
    <property type="entry name" value="Transglut_core"/>
    <property type="match status" value="1"/>
</dbReference>
<sequence length="1015" mass="109901">MTSGTPSMPLLQQELLLDSAPRSSRPLRLIARTVLVVFLNAVIWPSWAVAVEIDQQQQLEEQQRWLQDNQQLDQVLANLRDHISQQRQQVLDKQNAEQGFVSRALSFVGFGEDALPDNPSQRFQQRLNELRQDTENSLAQEAARLQEHRLPAVVLERQQQLQTQILARYQQLQEQLTAATQEQSLDDQEQQLNALNDLLNSFSIGNPRDPFDPEQLPWGTPDPKLTPEPAQDAKLLSQRYDLPLFEQGVQLASNVITPDMLGNPGGPVQADLDATLDAPLSPAMIAKAGELNNDPVAIYQWVRNNVEYIPSYGSVQGAEYTLTYQKGNAFDTASLLVALLRAANVPARYAFGTVRMPAASVMNWVGNVQVPEAAGNLLGQGGVPSKMLVSGGQVTHFELEHVWVEAWIDYLPSRGAKHSVGDSWIPMDASYKQYEYQDGMGLDQAVPFDAQALADSLEQSSTVNEDEGWVQGIPQQDVEQALTNYQAQLEDYISSQAPDATVGDVLGTAAIKTVVRESLAASLPYELRTRKLVASALTDNQRWKFKYTLGSSQYGQMGNILLSINQPTALLAGKKLALSFAPASEADEQTLTSYLPEPDANGDIDPADIPDTLPGYLIHLNGEFTIGSEITAATSSSVTMGTELLSEMGYWQPGRGWRTSQNKPIAGEYRALALDLHGVSPAQADALKNDLENTQQKITAEDYTDLGKQQLVGDLLYATILSYFALNNVQDDIAASQANMVSYKAPSYGLFKTNVTPLYWFGIPRNVKINGLVMDVDHITHLLAHKNNDTQQWINYNRVSGARLSAMEHLVPEQMFSTEDNPANGISAVKALQLAAAEGQKIWTITQANLDVALNGLQLPASVETDIRNSVYAGKEVTAHEKPISFFGSSQVGYIVLDPETGAGAYLIGGGENGAFVLILSGLALTFFGIGILSAALLGGPVGLLMSGILISAGSLLIAAGFALISGNSWACSKMVGAAVGMLTYALGLISVAFGGLAAAVIFGALLSDITSICG</sequence>
<feature type="domain" description="Transglutaminase-like" evidence="4">
    <location>
        <begin position="293"/>
        <end position="429"/>
    </location>
</feature>
<evidence type="ECO:0000256" key="2">
    <source>
        <dbReference type="SAM" id="MobiDB-lite"/>
    </source>
</evidence>
<evidence type="ECO:0000313" key="6">
    <source>
        <dbReference type="Proteomes" id="UP001147830"/>
    </source>
</evidence>
<dbReference type="EMBL" id="JAOANI010000015">
    <property type="protein sequence ID" value="MCT7359243.1"/>
    <property type="molecule type" value="Genomic_DNA"/>
</dbReference>
<organism evidence="5 6">
    <name type="scientific">Thalassolituus pacificus</name>
    <dbReference type="NCBI Taxonomy" id="2975440"/>
    <lineage>
        <taxon>Bacteria</taxon>
        <taxon>Pseudomonadati</taxon>
        <taxon>Pseudomonadota</taxon>
        <taxon>Gammaproteobacteria</taxon>
        <taxon>Oceanospirillales</taxon>
        <taxon>Oceanospirillaceae</taxon>
        <taxon>Thalassolituus</taxon>
    </lineage>
</organism>
<gene>
    <name evidence="5" type="ORF">NYR02_09440</name>
</gene>
<dbReference type="InterPro" id="IPR002931">
    <property type="entry name" value="Transglutaminase-like"/>
</dbReference>
<dbReference type="PANTHER" id="PTHR33490">
    <property type="entry name" value="BLR5614 PROTEIN-RELATED"/>
    <property type="match status" value="1"/>
</dbReference>
<evidence type="ECO:0000313" key="5">
    <source>
        <dbReference type="EMBL" id="MCT7359243.1"/>
    </source>
</evidence>
<reference evidence="5" key="1">
    <citation type="journal article" date="2022" name="Front. Microbiol.">
        <title>Genome-based taxonomic rearrangement of Oceanobacter-related bacteria including the description of Thalassolituus hydrocarbonoclasticus sp. nov. and Thalassolituus pacificus sp. nov. and emended description of the genus Thalassolituus.</title>
        <authorList>
            <person name="Dong C."/>
            <person name="Wei L."/>
            <person name="Wang J."/>
            <person name="Lai Q."/>
            <person name="Huang Z."/>
            <person name="Shao Z."/>
        </authorList>
    </citation>
    <scope>NUCLEOTIDE SEQUENCE</scope>
    <source>
        <strain evidence="5">59MF3M-4</strain>
    </source>
</reference>
<proteinExistence type="predicted"/>
<dbReference type="InterPro" id="IPR038765">
    <property type="entry name" value="Papain-like_cys_pep_sf"/>
</dbReference>
<feature type="coiled-coil region" evidence="1">
    <location>
        <begin position="155"/>
        <end position="198"/>
    </location>
</feature>
<feature type="transmembrane region" description="Helical" evidence="3">
    <location>
        <begin position="944"/>
        <end position="965"/>
    </location>
</feature>
<accession>A0A9X2WFE6</accession>
<keyword evidence="6" id="KW-1185">Reference proteome</keyword>
<reference evidence="5" key="2">
    <citation type="submission" date="2022-08" db="EMBL/GenBank/DDBJ databases">
        <authorList>
            <person name="Dong C."/>
        </authorList>
    </citation>
    <scope>NUCLEOTIDE SEQUENCE</scope>
    <source>
        <strain evidence="5">59MF3M-4</strain>
    </source>
</reference>
<keyword evidence="3" id="KW-1133">Transmembrane helix</keyword>
<keyword evidence="3" id="KW-0812">Transmembrane</keyword>
<feature type="transmembrane region" description="Helical" evidence="3">
    <location>
        <begin position="985"/>
        <end position="1007"/>
    </location>
</feature>
<keyword evidence="1" id="KW-0175">Coiled coil</keyword>
<dbReference type="AlphaFoldDB" id="A0A9X2WFE6"/>
<keyword evidence="3" id="KW-0472">Membrane</keyword>
<evidence type="ECO:0000256" key="3">
    <source>
        <dbReference type="SAM" id="Phobius"/>
    </source>
</evidence>
<dbReference type="SUPFAM" id="SSF54001">
    <property type="entry name" value="Cysteine proteinases"/>
    <property type="match status" value="1"/>
</dbReference>
<feature type="region of interest" description="Disordered" evidence="2">
    <location>
        <begin position="203"/>
        <end position="226"/>
    </location>
</feature>
<comment type="caution">
    <text evidence="5">The sequence shown here is derived from an EMBL/GenBank/DDBJ whole genome shotgun (WGS) entry which is preliminary data.</text>
</comment>
<protein>
    <submittedName>
        <fullName evidence="5">Transglutaminase domain-containing protein</fullName>
    </submittedName>
</protein>
<feature type="transmembrane region" description="Helical" evidence="3">
    <location>
        <begin position="915"/>
        <end position="937"/>
    </location>
</feature>